<dbReference type="VEuPathDB" id="TriTrypDB:BSAL_40685"/>
<feature type="coiled-coil region" evidence="1">
    <location>
        <begin position="166"/>
        <end position="196"/>
    </location>
</feature>
<accession>A0A0S4JNF5</accession>
<evidence type="ECO:0000256" key="2">
    <source>
        <dbReference type="SAM" id="MobiDB-lite"/>
    </source>
</evidence>
<dbReference type="EMBL" id="CYKH01002117">
    <property type="protein sequence ID" value="CUG93086.1"/>
    <property type="molecule type" value="Genomic_DNA"/>
</dbReference>
<evidence type="ECO:0000313" key="3">
    <source>
        <dbReference type="EMBL" id="CUG93086.1"/>
    </source>
</evidence>
<evidence type="ECO:0000256" key="1">
    <source>
        <dbReference type="SAM" id="Coils"/>
    </source>
</evidence>
<dbReference type="AlphaFoldDB" id="A0A0S4JNF5"/>
<dbReference type="Proteomes" id="UP000051952">
    <property type="component" value="Unassembled WGS sequence"/>
</dbReference>
<protein>
    <submittedName>
        <fullName evidence="3">Uncharacterized protein</fullName>
    </submittedName>
</protein>
<proteinExistence type="predicted"/>
<gene>
    <name evidence="3" type="ORF">BSAL_40685</name>
</gene>
<reference evidence="4" key="1">
    <citation type="submission" date="2015-09" db="EMBL/GenBank/DDBJ databases">
        <authorList>
            <consortium name="Pathogen Informatics"/>
        </authorList>
    </citation>
    <scope>NUCLEOTIDE SEQUENCE [LARGE SCALE GENOMIC DNA]</scope>
    <source>
        <strain evidence="4">Lake Konstanz</strain>
    </source>
</reference>
<keyword evidence="4" id="KW-1185">Reference proteome</keyword>
<organism evidence="3 4">
    <name type="scientific">Bodo saltans</name>
    <name type="common">Flagellated protozoan</name>
    <dbReference type="NCBI Taxonomy" id="75058"/>
    <lineage>
        <taxon>Eukaryota</taxon>
        <taxon>Discoba</taxon>
        <taxon>Euglenozoa</taxon>
        <taxon>Kinetoplastea</taxon>
        <taxon>Metakinetoplastina</taxon>
        <taxon>Eubodonida</taxon>
        <taxon>Bodonidae</taxon>
        <taxon>Bodo</taxon>
    </lineage>
</organism>
<evidence type="ECO:0000313" key="4">
    <source>
        <dbReference type="Proteomes" id="UP000051952"/>
    </source>
</evidence>
<feature type="region of interest" description="Disordered" evidence="2">
    <location>
        <begin position="319"/>
        <end position="365"/>
    </location>
</feature>
<keyword evidence="1" id="KW-0175">Coiled coil</keyword>
<sequence length="365" mass="41452">MAHIFDEIVNGGYFVGFGGLTPEQEACKQFTADNLPALLHIRQREKYVKEIRVCCCGYGEADEDEPLEDNNFSQFQFYLPYTNDLIFFHDKFDFLIKCVAHGVCKVETGFEERYSEAILQVLTFRDTTVPESPLYVLDLRQELTPRTIGEVPRTYEQNQELIESYVQKRNTYADTLRHELEQLEAEQYEAEKLRGEHKSVMGWSNPNTPRGDGAGVHQAAAPSSTSDAQDDASITRIKSAIELAREEAKQADDRQEEARRQREEKDQALIASYVQNGGDSAPSPPPAGMPMVNMLLHIQQEQIRQEQLSKIQEEEETIKRLVQQEERMRSENGDKGTHNDVTDSSDHIASPNHVDAVEGEEVVAL</sequence>
<feature type="region of interest" description="Disordered" evidence="2">
    <location>
        <begin position="245"/>
        <end position="264"/>
    </location>
</feature>
<feature type="region of interest" description="Disordered" evidence="2">
    <location>
        <begin position="200"/>
        <end position="232"/>
    </location>
</feature>
<name>A0A0S4JNF5_BODSA</name>
<feature type="compositionally biased region" description="Basic and acidic residues" evidence="2">
    <location>
        <begin position="319"/>
        <end position="346"/>
    </location>
</feature>